<dbReference type="EMBL" id="JAAIKC010000005">
    <property type="protein sequence ID" value="NEW07423.1"/>
    <property type="molecule type" value="Genomic_DNA"/>
</dbReference>
<keyword evidence="1 2" id="KW-0238">DNA-binding</keyword>
<dbReference type="PANTHER" id="PTHR43479">
    <property type="entry name" value="ACREF/ENVCD OPERON REPRESSOR-RELATED"/>
    <property type="match status" value="1"/>
</dbReference>
<evidence type="ECO:0000259" key="3">
    <source>
        <dbReference type="PROSITE" id="PS50977"/>
    </source>
</evidence>
<comment type="caution">
    <text evidence="4">The sequence shown here is derived from an EMBL/GenBank/DDBJ whole genome shotgun (WGS) entry which is preliminary data.</text>
</comment>
<dbReference type="Gene3D" id="1.10.357.10">
    <property type="entry name" value="Tetracycline Repressor, domain 2"/>
    <property type="match status" value="1"/>
</dbReference>
<dbReference type="InterPro" id="IPR009057">
    <property type="entry name" value="Homeodomain-like_sf"/>
</dbReference>
<dbReference type="InterPro" id="IPR001647">
    <property type="entry name" value="HTH_TetR"/>
</dbReference>
<feature type="domain" description="HTH tetR-type" evidence="3">
    <location>
        <begin position="4"/>
        <end position="64"/>
    </location>
</feature>
<dbReference type="SUPFAM" id="SSF46689">
    <property type="entry name" value="Homeodomain-like"/>
    <property type="match status" value="1"/>
</dbReference>
<proteinExistence type="predicted"/>
<dbReference type="GO" id="GO:0003677">
    <property type="term" value="F:DNA binding"/>
    <property type="evidence" value="ECO:0007669"/>
    <property type="project" value="UniProtKB-UniRule"/>
</dbReference>
<protein>
    <submittedName>
        <fullName evidence="4">TetR/AcrR family transcriptional regulator</fullName>
    </submittedName>
</protein>
<evidence type="ECO:0000313" key="4">
    <source>
        <dbReference type="EMBL" id="NEW07423.1"/>
    </source>
</evidence>
<gene>
    <name evidence="4" type="ORF">GK047_15570</name>
</gene>
<accession>A0A6G3ZYY6</accession>
<dbReference type="AlphaFoldDB" id="A0A6G3ZYY6"/>
<reference evidence="4" key="1">
    <citation type="submission" date="2020-02" db="EMBL/GenBank/DDBJ databases">
        <authorList>
            <person name="Shen X.-R."/>
            <person name="Zhang Y.-X."/>
        </authorList>
    </citation>
    <scope>NUCLEOTIDE SEQUENCE</scope>
    <source>
        <strain evidence="4">SYP-B3998</strain>
    </source>
</reference>
<dbReference type="PANTHER" id="PTHR43479:SF11">
    <property type="entry name" value="ACREF_ENVCD OPERON REPRESSOR-RELATED"/>
    <property type="match status" value="1"/>
</dbReference>
<dbReference type="PROSITE" id="PS50977">
    <property type="entry name" value="HTH_TETR_2"/>
    <property type="match status" value="1"/>
</dbReference>
<evidence type="ECO:0000256" key="1">
    <source>
        <dbReference type="ARBA" id="ARBA00023125"/>
    </source>
</evidence>
<dbReference type="RefSeq" id="WP_163948363.1">
    <property type="nucleotide sequence ID" value="NZ_JAAIKC010000005.1"/>
</dbReference>
<sequence>MILLQTADDWIRAGLEMMSQTGIASVKVEAVARQLRISKGSFYHYFKDRADFLEAILAYWEKHLTQDIIRQMDEDELSPKERLRQLVHHSFSETTRLQAAIVAWANQDELIAERMMRIEQERVDYLSKLFYEMGFSPVDSVVRAELCYFTFLGWIDRKSRNPALISVHLADEFINLISQQH</sequence>
<dbReference type="Pfam" id="PF00440">
    <property type="entry name" value="TetR_N"/>
    <property type="match status" value="1"/>
</dbReference>
<organism evidence="4">
    <name type="scientific">Paenibacillus sp. SYP-B3998</name>
    <dbReference type="NCBI Taxonomy" id="2678564"/>
    <lineage>
        <taxon>Bacteria</taxon>
        <taxon>Bacillati</taxon>
        <taxon>Bacillota</taxon>
        <taxon>Bacilli</taxon>
        <taxon>Bacillales</taxon>
        <taxon>Paenibacillaceae</taxon>
        <taxon>Paenibacillus</taxon>
    </lineage>
</organism>
<evidence type="ECO:0000256" key="2">
    <source>
        <dbReference type="PROSITE-ProRule" id="PRU00335"/>
    </source>
</evidence>
<dbReference type="InterPro" id="IPR050624">
    <property type="entry name" value="HTH-type_Tx_Regulator"/>
</dbReference>
<feature type="DNA-binding region" description="H-T-H motif" evidence="2">
    <location>
        <begin position="27"/>
        <end position="46"/>
    </location>
</feature>
<name>A0A6G3ZYY6_9BACL</name>